<organism evidence="3 4">
    <name type="scientific">Nocardioides scoriae</name>
    <dbReference type="NCBI Taxonomy" id="642780"/>
    <lineage>
        <taxon>Bacteria</taxon>
        <taxon>Bacillati</taxon>
        <taxon>Actinomycetota</taxon>
        <taxon>Actinomycetes</taxon>
        <taxon>Propionibacteriales</taxon>
        <taxon>Nocardioidaceae</taxon>
        <taxon>Nocardioides</taxon>
    </lineage>
</organism>
<dbReference type="Gene3D" id="3.30.470.20">
    <property type="entry name" value="ATP-grasp fold, B domain"/>
    <property type="match status" value="1"/>
</dbReference>
<proteinExistence type="predicted"/>
<sequence>MPDDTAVTADTALPVRPEVLLATCAALPGGEEWTGTHLLVPALEAVGLRARWVVWDDADVDWSQGVVAVRSTWDYETRREEFLSWAHRLPWLLNSASTFTWNTDKAYLPLLEQAGAAVVPTLLVSDESALPAAIAEVSPAEAPRAVVKPRVGAGGRGVVVFDGLDGGPSGLDEAELGPGPWVVQPLVDSIRTEGETSVFVLDGEVVSQARKVPAGDEIRVHQQYGGSTVAAEVTAEAAEVALAAVAAAESLLGERLDYARVDQMRLADGRLAVSELEVTEPSLYLDVLPGNATAFAALVARRVADAAQH</sequence>
<dbReference type="EMBL" id="LT629757">
    <property type="protein sequence ID" value="SDT05522.1"/>
    <property type="molecule type" value="Genomic_DNA"/>
</dbReference>
<keyword evidence="1" id="KW-0547">Nucleotide-binding</keyword>
<evidence type="ECO:0000259" key="2">
    <source>
        <dbReference type="PROSITE" id="PS50975"/>
    </source>
</evidence>
<evidence type="ECO:0000256" key="1">
    <source>
        <dbReference type="PROSITE-ProRule" id="PRU00409"/>
    </source>
</evidence>
<dbReference type="Proteomes" id="UP000198859">
    <property type="component" value="Chromosome I"/>
</dbReference>
<dbReference type="InterPro" id="IPR011761">
    <property type="entry name" value="ATP-grasp"/>
</dbReference>
<dbReference type="RefSeq" id="WP_091732145.1">
    <property type="nucleotide sequence ID" value="NZ_LT629757.1"/>
</dbReference>
<keyword evidence="4" id="KW-1185">Reference proteome</keyword>
<dbReference type="PANTHER" id="PTHR39217:SF1">
    <property type="entry name" value="GLUTATHIONE SYNTHETASE"/>
    <property type="match status" value="1"/>
</dbReference>
<dbReference type="STRING" id="642780.SAMN04488570_3407"/>
<dbReference type="InterPro" id="IPR004218">
    <property type="entry name" value="GSHS_ATP-bd"/>
</dbReference>
<dbReference type="GO" id="GO:0005524">
    <property type="term" value="F:ATP binding"/>
    <property type="evidence" value="ECO:0007669"/>
    <property type="project" value="UniProtKB-UniRule"/>
</dbReference>
<evidence type="ECO:0000313" key="3">
    <source>
        <dbReference type="EMBL" id="SDT05522.1"/>
    </source>
</evidence>
<gene>
    <name evidence="3" type="ORF">SAMN04488570_3407</name>
</gene>
<dbReference type="PANTHER" id="PTHR39217">
    <property type="match status" value="1"/>
</dbReference>
<dbReference type="Pfam" id="PF02955">
    <property type="entry name" value="GSH-S_ATP"/>
    <property type="match status" value="1"/>
</dbReference>
<reference evidence="4" key="1">
    <citation type="submission" date="2016-10" db="EMBL/GenBank/DDBJ databases">
        <authorList>
            <person name="Varghese N."/>
            <person name="Submissions S."/>
        </authorList>
    </citation>
    <scope>NUCLEOTIDE SEQUENCE [LARGE SCALE GENOMIC DNA]</scope>
    <source>
        <strain evidence="4">DSM 22127</strain>
    </source>
</reference>
<name>A0A1H1X8H3_9ACTN</name>
<feature type="domain" description="ATP-grasp" evidence="2">
    <location>
        <begin position="108"/>
        <end position="304"/>
    </location>
</feature>
<protein>
    <submittedName>
        <fullName evidence="3">Glutathione synthetase, ATP-grasp domain</fullName>
    </submittedName>
</protein>
<dbReference type="SUPFAM" id="SSF56059">
    <property type="entry name" value="Glutathione synthetase ATP-binding domain-like"/>
    <property type="match status" value="1"/>
</dbReference>
<accession>A0A1H1X8H3</accession>
<dbReference type="InterPro" id="IPR053191">
    <property type="entry name" value="DcsG_Biosynth_Enzyme"/>
</dbReference>
<dbReference type="AlphaFoldDB" id="A0A1H1X8H3"/>
<dbReference type="GO" id="GO:0046872">
    <property type="term" value="F:metal ion binding"/>
    <property type="evidence" value="ECO:0007669"/>
    <property type="project" value="InterPro"/>
</dbReference>
<dbReference type="PROSITE" id="PS50975">
    <property type="entry name" value="ATP_GRASP"/>
    <property type="match status" value="1"/>
</dbReference>
<keyword evidence="1" id="KW-0067">ATP-binding</keyword>
<evidence type="ECO:0000313" key="4">
    <source>
        <dbReference type="Proteomes" id="UP000198859"/>
    </source>
</evidence>
<dbReference type="GO" id="GO:0004363">
    <property type="term" value="F:glutathione synthase activity"/>
    <property type="evidence" value="ECO:0007669"/>
    <property type="project" value="InterPro"/>
</dbReference>
<dbReference type="OrthoDB" id="3373978at2"/>